<dbReference type="Pfam" id="PF01124">
    <property type="entry name" value="MAPEG"/>
    <property type="match status" value="1"/>
</dbReference>
<proteinExistence type="predicted"/>
<name>A0ABY7ARE4_9ALTE</name>
<accession>A0ABY7ARE4</accession>
<feature type="transmembrane region" description="Helical" evidence="5">
    <location>
        <begin position="6"/>
        <end position="24"/>
    </location>
</feature>
<feature type="transmembrane region" description="Helical" evidence="5">
    <location>
        <begin position="64"/>
        <end position="91"/>
    </location>
</feature>
<dbReference type="EMBL" id="CP109967">
    <property type="protein sequence ID" value="WAJ72108.1"/>
    <property type="molecule type" value="Genomic_DNA"/>
</dbReference>
<gene>
    <name evidence="6" type="ORF">OLW01_17660</name>
</gene>
<dbReference type="InterPro" id="IPR001129">
    <property type="entry name" value="Membr-assoc_MAPEG"/>
</dbReference>
<sequence>MILAMFSMVLLTFVVGFYTFYVRVNSVKKGLLKPRYFLLMQDNEPPENVIKTSRNFSNQFEMPMLFYVISTLILVTQTVTEFTITLAWLFVIFRSIHAWIHLTYNHLLHRIIAFWLANIVVLAMWIDLLIRYYFTK</sequence>
<feature type="transmembrane region" description="Helical" evidence="5">
    <location>
        <begin position="111"/>
        <end position="134"/>
    </location>
</feature>
<geneLocation type="plasmid" evidence="6 7">
    <name>pCadTS8_2</name>
</geneLocation>
<keyword evidence="2 5" id="KW-0812">Transmembrane</keyword>
<evidence type="ECO:0000313" key="7">
    <source>
        <dbReference type="Proteomes" id="UP001163726"/>
    </source>
</evidence>
<evidence type="ECO:0000256" key="3">
    <source>
        <dbReference type="ARBA" id="ARBA00022989"/>
    </source>
</evidence>
<evidence type="ECO:0000256" key="1">
    <source>
        <dbReference type="ARBA" id="ARBA00004370"/>
    </source>
</evidence>
<keyword evidence="3 5" id="KW-1133">Transmembrane helix</keyword>
<evidence type="ECO:0000256" key="2">
    <source>
        <dbReference type="ARBA" id="ARBA00022692"/>
    </source>
</evidence>
<evidence type="ECO:0000256" key="5">
    <source>
        <dbReference type="SAM" id="Phobius"/>
    </source>
</evidence>
<protein>
    <submittedName>
        <fullName evidence="6">MAPEG family protein</fullName>
    </submittedName>
</protein>
<dbReference type="Proteomes" id="UP001163726">
    <property type="component" value="Plasmid pCadTS8_2"/>
</dbReference>
<dbReference type="InterPro" id="IPR023352">
    <property type="entry name" value="MAPEG-like_dom_sf"/>
</dbReference>
<evidence type="ECO:0000256" key="4">
    <source>
        <dbReference type="ARBA" id="ARBA00023136"/>
    </source>
</evidence>
<dbReference type="RefSeq" id="WP_268076825.1">
    <property type="nucleotide sequence ID" value="NZ_CP109967.1"/>
</dbReference>
<dbReference type="Gene3D" id="1.20.120.550">
    <property type="entry name" value="Membrane associated eicosanoid/glutathione metabolism-like domain"/>
    <property type="match status" value="1"/>
</dbReference>
<organism evidence="6 7">
    <name type="scientific">Catenovulum adriaticum</name>
    <dbReference type="NCBI Taxonomy" id="2984846"/>
    <lineage>
        <taxon>Bacteria</taxon>
        <taxon>Pseudomonadati</taxon>
        <taxon>Pseudomonadota</taxon>
        <taxon>Gammaproteobacteria</taxon>
        <taxon>Alteromonadales</taxon>
        <taxon>Alteromonadaceae</taxon>
        <taxon>Catenovulum</taxon>
    </lineage>
</organism>
<dbReference type="SUPFAM" id="SSF161084">
    <property type="entry name" value="MAPEG domain-like"/>
    <property type="match status" value="1"/>
</dbReference>
<reference evidence="6" key="1">
    <citation type="submission" date="2022-10" db="EMBL/GenBank/DDBJ databases">
        <title>Catenovulum adriacola sp. nov. isolated in the Harbour of Susak.</title>
        <authorList>
            <person name="Schoch T."/>
            <person name="Reich S.J."/>
            <person name="Stoeferle S."/>
            <person name="Flaiz M."/>
            <person name="Kazda M."/>
            <person name="Riedel C.U."/>
            <person name="Duerre P."/>
        </authorList>
    </citation>
    <scope>NUCLEOTIDE SEQUENCE</scope>
    <source>
        <strain evidence="6">TS8</strain>
        <plasmid evidence="6">pCadTS8_2</plasmid>
    </source>
</reference>
<keyword evidence="6" id="KW-0614">Plasmid</keyword>
<comment type="subcellular location">
    <subcellularLocation>
        <location evidence="1">Membrane</location>
    </subcellularLocation>
</comment>
<evidence type="ECO:0000313" key="6">
    <source>
        <dbReference type="EMBL" id="WAJ72108.1"/>
    </source>
</evidence>
<keyword evidence="7" id="KW-1185">Reference proteome</keyword>
<keyword evidence="4 5" id="KW-0472">Membrane</keyword>